<dbReference type="PANTHER" id="PTHR43684">
    <property type="match status" value="1"/>
</dbReference>
<evidence type="ECO:0000256" key="1">
    <source>
        <dbReference type="ARBA" id="ARBA00004275"/>
    </source>
</evidence>
<dbReference type="GO" id="GO:0016853">
    <property type="term" value="F:isomerase activity"/>
    <property type="evidence" value="ECO:0007669"/>
    <property type="project" value="UniProtKB-KW"/>
</dbReference>
<dbReference type="InterPro" id="IPR014748">
    <property type="entry name" value="Enoyl-CoA_hydra_C"/>
</dbReference>
<reference evidence="5" key="3">
    <citation type="submission" date="2025-08" db="UniProtKB">
        <authorList>
            <consortium name="RefSeq"/>
        </authorList>
    </citation>
    <scope>IDENTIFICATION</scope>
    <source>
        <tissue evidence="5">Whole organism</tissue>
    </source>
</reference>
<reference evidence="4" key="2">
    <citation type="journal article" date="2016" name="G3 (Bethesda)">
        <title>Genome Evolution in Three Species of Cactophilic Drosophila.</title>
        <authorList>
            <person name="Sanchez-Flores A."/>
            <person name="Penazola F."/>
            <person name="Carpinteyro-Ponce J."/>
            <person name="Nazario-Yepiz N."/>
            <person name="Abreu-Goodger C."/>
            <person name="Machado C.A."/>
            <person name="Markow T.A."/>
        </authorList>
    </citation>
    <scope>NUCLEOTIDE SEQUENCE [LARGE SCALE GENOMIC DNA]</scope>
</reference>
<name>A0ABM1PAI8_DROAR</name>
<keyword evidence="3 5" id="KW-0413">Isomerase</keyword>
<dbReference type="GeneID" id="108614562"/>
<comment type="subcellular location">
    <subcellularLocation>
        <location evidence="1">Peroxisome</location>
    </subcellularLocation>
</comment>
<dbReference type="InterPro" id="IPR029045">
    <property type="entry name" value="ClpP/crotonase-like_dom_sf"/>
</dbReference>
<evidence type="ECO:0000313" key="5">
    <source>
        <dbReference type="RefSeq" id="XP_017864224.1"/>
    </source>
</evidence>
<evidence type="ECO:0000313" key="4">
    <source>
        <dbReference type="Proteomes" id="UP000694904"/>
    </source>
</evidence>
<dbReference type="RefSeq" id="XP_017864224.1">
    <property type="nucleotide sequence ID" value="XM_018008735.1"/>
</dbReference>
<dbReference type="Proteomes" id="UP000694904">
    <property type="component" value="Chromosome 4"/>
</dbReference>
<keyword evidence="2" id="KW-0576">Peroxisome</keyword>
<dbReference type="Gene3D" id="3.90.226.10">
    <property type="entry name" value="2-enoyl-CoA Hydratase, Chain A, domain 1"/>
    <property type="match status" value="1"/>
</dbReference>
<dbReference type="SUPFAM" id="SSF52096">
    <property type="entry name" value="ClpP/crotonase"/>
    <property type="match status" value="1"/>
</dbReference>
<dbReference type="PANTHER" id="PTHR43684:SF1">
    <property type="entry name" value="ENOYL-COA DELTA ISOMERASE 2"/>
    <property type="match status" value="1"/>
</dbReference>
<organism evidence="4 5">
    <name type="scientific">Drosophila arizonae</name>
    <name type="common">Fruit fly</name>
    <dbReference type="NCBI Taxonomy" id="7263"/>
    <lineage>
        <taxon>Eukaryota</taxon>
        <taxon>Metazoa</taxon>
        <taxon>Ecdysozoa</taxon>
        <taxon>Arthropoda</taxon>
        <taxon>Hexapoda</taxon>
        <taxon>Insecta</taxon>
        <taxon>Pterygota</taxon>
        <taxon>Neoptera</taxon>
        <taxon>Endopterygota</taxon>
        <taxon>Diptera</taxon>
        <taxon>Brachycera</taxon>
        <taxon>Muscomorpha</taxon>
        <taxon>Ephydroidea</taxon>
        <taxon>Drosophilidae</taxon>
        <taxon>Drosophila</taxon>
    </lineage>
</organism>
<dbReference type="Gene3D" id="1.10.12.10">
    <property type="entry name" value="Lyase 2-enoyl-coa Hydratase, Chain A, domain 2"/>
    <property type="match status" value="1"/>
</dbReference>
<dbReference type="Pfam" id="PF00378">
    <property type="entry name" value="ECH_1"/>
    <property type="match status" value="1"/>
</dbReference>
<gene>
    <name evidence="5" type="primary">LOC108614562</name>
</gene>
<evidence type="ECO:0000256" key="3">
    <source>
        <dbReference type="ARBA" id="ARBA00023235"/>
    </source>
</evidence>
<accession>A0ABM1PAI8</accession>
<dbReference type="CDD" id="cd06558">
    <property type="entry name" value="crotonase-like"/>
    <property type="match status" value="1"/>
</dbReference>
<reference evidence="4" key="1">
    <citation type="journal article" date="1997" name="Nucleic Acids Res.">
        <title>tRNAscan-SE: a program for improved detection of transfer RNA genes in genomic sequence.</title>
        <authorList>
            <person name="Lowe T.M."/>
            <person name="Eddy S.R."/>
        </authorList>
    </citation>
    <scope>NUCLEOTIDE SEQUENCE [LARGE SCALE GENOMIC DNA]</scope>
</reference>
<evidence type="ECO:0000256" key="2">
    <source>
        <dbReference type="ARBA" id="ARBA00023140"/>
    </source>
</evidence>
<dbReference type="InterPro" id="IPR001753">
    <property type="entry name" value="Enoyl-CoA_hydra/iso"/>
</dbReference>
<sequence length="260" mass="29515">MPYEDFKQLLVQKEDKILIIKFNNPRKKNCINYNGYKELSRVLTAVNQDESISIVVITGVGSFFTAGNDLSQKSEISDMDAYFKETNDIFKSMVCSFLNCTKLIFTLVNGPAIGIGCTLVGLSDVAWCAEEAYFATPFSKLGLVPEACSSFTFPLIMGRSKATEMLVLNEKLSAQEAYHFNFVSRIFKLHELDSVVWPKIREYAELPPNSMRECKRLIQLSSRESLLRANDAECEALLKRFYDNECIQAIIDFAMRKSKL</sequence>
<dbReference type="InterPro" id="IPR051053">
    <property type="entry name" value="ECH/Chromodomain_protein"/>
</dbReference>
<keyword evidence="4" id="KW-1185">Reference proteome</keyword>
<protein>
    <submittedName>
        <fullName evidence="5">Enoyl-CoA delta isomerase 2, mitochondrial</fullName>
    </submittedName>
</protein>
<proteinExistence type="predicted"/>